<evidence type="ECO:0000256" key="1">
    <source>
        <dbReference type="SAM" id="MobiDB-lite"/>
    </source>
</evidence>
<organism evidence="2 3">
    <name type="scientific">Chrysodeixis includens</name>
    <name type="common">Soybean looper</name>
    <name type="synonym">Pseudoplusia includens</name>
    <dbReference type="NCBI Taxonomy" id="689277"/>
    <lineage>
        <taxon>Eukaryota</taxon>
        <taxon>Metazoa</taxon>
        <taxon>Ecdysozoa</taxon>
        <taxon>Arthropoda</taxon>
        <taxon>Hexapoda</taxon>
        <taxon>Insecta</taxon>
        <taxon>Pterygota</taxon>
        <taxon>Neoptera</taxon>
        <taxon>Endopterygota</taxon>
        <taxon>Lepidoptera</taxon>
        <taxon>Glossata</taxon>
        <taxon>Ditrysia</taxon>
        <taxon>Noctuoidea</taxon>
        <taxon>Noctuidae</taxon>
        <taxon>Plusiinae</taxon>
        <taxon>Chrysodeixis</taxon>
    </lineage>
</organism>
<accession>A0A9N8L0B5</accession>
<reference evidence="2" key="1">
    <citation type="submission" date="2021-12" db="EMBL/GenBank/DDBJ databases">
        <authorList>
            <person name="King R."/>
        </authorList>
    </citation>
    <scope>NUCLEOTIDE SEQUENCE</scope>
</reference>
<gene>
    <name evidence="2" type="ORF">CINC_LOCUS678</name>
</gene>
<sequence length="125" mass="13861">MVQRSDPGGTCHAWRRSVLAVRPRTRRYSYREPAAFLPPVAKPREAGRRRRLRAAPYSRPPHGQKVAEVSQCAVAQWVISRHHPPECSAFNPKVTGYRSAPAGDRSATCPSDSFRSPSSTRAPLA</sequence>
<evidence type="ECO:0000313" key="3">
    <source>
        <dbReference type="Proteomes" id="UP001154114"/>
    </source>
</evidence>
<name>A0A9N8L0B5_CHRIL</name>
<keyword evidence="3" id="KW-1185">Reference proteome</keyword>
<dbReference type="AlphaFoldDB" id="A0A9N8L0B5"/>
<dbReference type="Proteomes" id="UP001154114">
    <property type="component" value="Chromosome 1"/>
</dbReference>
<protein>
    <submittedName>
        <fullName evidence="2">Uncharacterized protein</fullName>
    </submittedName>
</protein>
<evidence type="ECO:0000313" key="2">
    <source>
        <dbReference type="EMBL" id="CAD0194390.1"/>
    </source>
</evidence>
<dbReference type="EMBL" id="LR824004">
    <property type="protein sequence ID" value="CAD0194390.1"/>
    <property type="molecule type" value="Genomic_DNA"/>
</dbReference>
<feature type="region of interest" description="Disordered" evidence="1">
    <location>
        <begin position="84"/>
        <end position="125"/>
    </location>
</feature>
<proteinExistence type="predicted"/>
<feature type="compositionally biased region" description="Polar residues" evidence="1">
    <location>
        <begin position="108"/>
        <end position="125"/>
    </location>
</feature>